<keyword evidence="4" id="KW-0560">Oxidoreductase</keyword>
<dbReference type="InterPro" id="IPR000683">
    <property type="entry name" value="Gfo/Idh/MocA-like_OxRdtase_N"/>
</dbReference>
<dbReference type="GO" id="GO:0050112">
    <property type="term" value="F:inositol 2-dehydrogenase (NAD+) activity"/>
    <property type="evidence" value="ECO:0007669"/>
    <property type="project" value="UniProtKB-EC"/>
</dbReference>
<accession>A0A344UVS7</accession>
<keyword evidence="5" id="KW-1185">Reference proteome</keyword>
<dbReference type="EC" id="1.1.1.18" evidence="4"/>
<organism evidence="4 5">
    <name type="scientific">Acidipropionibacterium virtanenii</name>
    <dbReference type="NCBI Taxonomy" id="2057246"/>
    <lineage>
        <taxon>Bacteria</taxon>
        <taxon>Bacillati</taxon>
        <taxon>Actinomycetota</taxon>
        <taxon>Actinomycetes</taxon>
        <taxon>Propionibacteriales</taxon>
        <taxon>Propionibacteriaceae</taxon>
        <taxon>Acidipropionibacterium</taxon>
    </lineage>
</organism>
<dbReference type="Gene3D" id="3.30.360.10">
    <property type="entry name" value="Dihydrodipicolinate Reductase, domain 2"/>
    <property type="match status" value="1"/>
</dbReference>
<comment type="similarity">
    <text evidence="1">Belongs to the Gfo/Idh/MocA family.</text>
</comment>
<sequence length="338" mass="35770">MSEQVRVGVIGTGMMGGDHARNLADGIRGARLTALADADEQRARRLAGEVGVADIYPDGRQLIDSGAVDAVIVAAPDPAHAALVAACLDARLPVLCEKPLAPNAEAARALVARQDALGADLVTVGFMRRFDPGYQALKQRLVEGREGALLMTHSVHRNVEAYPGQDSSATITNSGIHEIDVLPWLSGSPVVGVQWAAGRASSLISERHDPQFMLLRDAAGALHTVELGVHLQYGYDVRCEAVCERATVELPAVPALVEQTPVVLNAGLARQTFYPEDSRARFAAAYRSELAAWIDGIRTGRRHPDAATARDGLRASAVAEALVASMNQGGSPVAVEED</sequence>
<dbReference type="SUPFAM" id="SSF55347">
    <property type="entry name" value="Glyceraldehyde-3-phosphate dehydrogenase-like, C-terminal domain"/>
    <property type="match status" value="1"/>
</dbReference>
<evidence type="ECO:0000259" key="3">
    <source>
        <dbReference type="Pfam" id="PF02894"/>
    </source>
</evidence>
<dbReference type="PANTHER" id="PTHR43593">
    <property type="match status" value="1"/>
</dbReference>
<name>A0A344UVS7_9ACTN</name>
<dbReference type="Pfam" id="PF01408">
    <property type="entry name" value="GFO_IDH_MocA"/>
    <property type="match status" value="1"/>
</dbReference>
<dbReference type="RefSeq" id="WP_114045256.1">
    <property type="nucleotide sequence ID" value="NZ_CP025198.1"/>
</dbReference>
<dbReference type="InterPro" id="IPR036291">
    <property type="entry name" value="NAD(P)-bd_dom_sf"/>
</dbReference>
<reference evidence="4 5" key="1">
    <citation type="submission" date="2017-12" db="EMBL/GenBank/DDBJ databases">
        <title>The whole genome sequence of the Acidipropionibacterium virtanenii sp. nov. type strain JS278.</title>
        <authorList>
            <person name="Laine P."/>
            <person name="Deptula P."/>
            <person name="Varmanen P."/>
            <person name="Auvinen P."/>
        </authorList>
    </citation>
    <scope>NUCLEOTIDE SEQUENCE [LARGE SCALE GENOMIC DNA]</scope>
    <source>
        <strain evidence="4 5">JS278</strain>
    </source>
</reference>
<dbReference type="EMBL" id="CP025198">
    <property type="protein sequence ID" value="AXE39375.1"/>
    <property type="molecule type" value="Genomic_DNA"/>
</dbReference>
<feature type="domain" description="Gfo/Idh/MocA-like oxidoreductase N-terminal" evidence="2">
    <location>
        <begin position="5"/>
        <end position="120"/>
    </location>
</feature>
<dbReference type="AlphaFoldDB" id="A0A344UVS7"/>
<evidence type="ECO:0000313" key="4">
    <source>
        <dbReference type="EMBL" id="AXE39375.1"/>
    </source>
</evidence>
<dbReference type="KEGG" id="acij:JS278_02223"/>
<proteinExistence type="inferred from homology"/>
<evidence type="ECO:0000313" key="5">
    <source>
        <dbReference type="Proteomes" id="UP000251995"/>
    </source>
</evidence>
<protein>
    <submittedName>
        <fullName evidence="4">Inositol 2-dehydrogenase</fullName>
        <ecNumber evidence="4">1.1.1.18</ecNumber>
    </submittedName>
</protein>
<evidence type="ECO:0000259" key="2">
    <source>
        <dbReference type="Pfam" id="PF01408"/>
    </source>
</evidence>
<dbReference type="InterPro" id="IPR004104">
    <property type="entry name" value="Gfo/Idh/MocA-like_OxRdtase_C"/>
</dbReference>
<dbReference type="Gene3D" id="3.40.50.720">
    <property type="entry name" value="NAD(P)-binding Rossmann-like Domain"/>
    <property type="match status" value="1"/>
</dbReference>
<dbReference type="SUPFAM" id="SSF51735">
    <property type="entry name" value="NAD(P)-binding Rossmann-fold domains"/>
    <property type="match status" value="1"/>
</dbReference>
<dbReference type="OrthoDB" id="256869at2"/>
<dbReference type="Proteomes" id="UP000251995">
    <property type="component" value="Chromosome"/>
</dbReference>
<gene>
    <name evidence="4" type="primary">iolG_1</name>
    <name evidence="4" type="ORF">JS278_02223</name>
</gene>
<dbReference type="InterPro" id="IPR050424">
    <property type="entry name" value="Gfo-Idh-MocA_inositol_DH"/>
</dbReference>
<dbReference type="Pfam" id="PF02894">
    <property type="entry name" value="GFO_IDH_MocA_C"/>
    <property type="match status" value="1"/>
</dbReference>
<feature type="domain" description="Gfo/Idh/MocA-like oxidoreductase C-terminal" evidence="3">
    <location>
        <begin position="156"/>
        <end position="335"/>
    </location>
</feature>
<dbReference type="GO" id="GO:0000166">
    <property type="term" value="F:nucleotide binding"/>
    <property type="evidence" value="ECO:0007669"/>
    <property type="project" value="InterPro"/>
</dbReference>
<dbReference type="PANTHER" id="PTHR43593:SF1">
    <property type="entry name" value="INOSITOL 2-DEHYDROGENASE"/>
    <property type="match status" value="1"/>
</dbReference>
<evidence type="ECO:0000256" key="1">
    <source>
        <dbReference type="ARBA" id="ARBA00010928"/>
    </source>
</evidence>